<feature type="chain" id="PRO_5045122308" description="CocE/NonD family hydrolase" evidence="2">
    <location>
        <begin position="21"/>
        <end position="579"/>
    </location>
</feature>
<name>A0ABQ2XPJ4_9BURK</name>
<dbReference type="Proteomes" id="UP000620127">
    <property type="component" value="Unassembled WGS sequence"/>
</dbReference>
<keyword evidence="2" id="KW-0732">Signal</keyword>
<dbReference type="Gene3D" id="2.60.120.260">
    <property type="entry name" value="Galactose-binding domain-like"/>
    <property type="match status" value="1"/>
</dbReference>
<dbReference type="SUPFAM" id="SSF49785">
    <property type="entry name" value="Galactose-binding domain-like"/>
    <property type="match status" value="1"/>
</dbReference>
<dbReference type="Gene3D" id="3.40.50.1820">
    <property type="entry name" value="alpha/beta hydrolase"/>
    <property type="match status" value="1"/>
</dbReference>
<dbReference type="InterPro" id="IPR000383">
    <property type="entry name" value="Xaa-Pro-like_dom"/>
</dbReference>
<dbReference type="EMBL" id="BMYT01000007">
    <property type="protein sequence ID" value="GGX24704.1"/>
    <property type="molecule type" value="Genomic_DNA"/>
</dbReference>
<evidence type="ECO:0000259" key="4">
    <source>
        <dbReference type="Pfam" id="PF08530"/>
    </source>
</evidence>
<protein>
    <recommendedName>
        <fullName evidence="7">CocE/NonD family hydrolase</fullName>
    </recommendedName>
</protein>
<evidence type="ECO:0000313" key="5">
    <source>
        <dbReference type="EMBL" id="GGX24704.1"/>
    </source>
</evidence>
<organism evidence="5 6">
    <name type="scientific">Undibacterium macrobrachii</name>
    <dbReference type="NCBI Taxonomy" id="1119058"/>
    <lineage>
        <taxon>Bacteria</taxon>
        <taxon>Pseudomonadati</taxon>
        <taxon>Pseudomonadota</taxon>
        <taxon>Betaproteobacteria</taxon>
        <taxon>Burkholderiales</taxon>
        <taxon>Oxalobacteraceae</taxon>
        <taxon>Undibacterium</taxon>
    </lineage>
</organism>
<gene>
    <name evidence="5" type="ORF">GCM10011282_33390</name>
</gene>
<keyword evidence="1" id="KW-0378">Hydrolase</keyword>
<reference evidence="6" key="1">
    <citation type="journal article" date="2019" name="Int. J. Syst. Evol. Microbiol.">
        <title>The Global Catalogue of Microorganisms (GCM) 10K type strain sequencing project: providing services to taxonomists for standard genome sequencing and annotation.</title>
        <authorList>
            <consortium name="The Broad Institute Genomics Platform"/>
            <consortium name="The Broad Institute Genome Sequencing Center for Infectious Disease"/>
            <person name="Wu L."/>
            <person name="Ma J."/>
        </authorList>
    </citation>
    <scope>NUCLEOTIDE SEQUENCE [LARGE SCALE GENOMIC DNA]</scope>
    <source>
        <strain evidence="6">KCTC 23916</strain>
    </source>
</reference>
<dbReference type="SUPFAM" id="SSF53474">
    <property type="entry name" value="alpha/beta-Hydrolases"/>
    <property type="match status" value="1"/>
</dbReference>
<dbReference type="Pfam" id="PF08530">
    <property type="entry name" value="PepX_C"/>
    <property type="match status" value="1"/>
</dbReference>
<comment type="caution">
    <text evidence="5">The sequence shown here is derived from an EMBL/GenBank/DDBJ whole genome shotgun (WGS) entry which is preliminary data.</text>
</comment>
<accession>A0ABQ2XPJ4</accession>
<dbReference type="RefSeq" id="WP_189347409.1">
    <property type="nucleotide sequence ID" value="NZ_BMYT01000007.1"/>
</dbReference>
<evidence type="ECO:0000256" key="2">
    <source>
        <dbReference type="SAM" id="SignalP"/>
    </source>
</evidence>
<dbReference type="InterPro" id="IPR005674">
    <property type="entry name" value="CocE/Ser_esterase"/>
</dbReference>
<dbReference type="NCBIfam" id="TIGR00976">
    <property type="entry name" value="CocE_NonD"/>
    <property type="match status" value="1"/>
</dbReference>
<proteinExistence type="predicted"/>
<dbReference type="Gene3D" id="1.10.3020.10">
    <property type="entry name" value="alpha-amino acid ester hydrolase ( Helical cap domain)"/>
    <property type="match status" value="1"/>
</dbReference>
<feature type="domain" description="Xaa-Pro dipeptidyl-peptidase C-terminal" evidence="4">
    <location>
        <begin position="347"/>
        <end position="523"/>
    </location>
</feature>
<dbReference type="InterPro" id="IPR008979">
    <property type="entry name" value="Galactose-bd-like_sf"/>
</dbReference>
<dbReference type="Pfam" id="PF02129">
    <property type="entry name" value="Peptidase_S15"/>
    <property type="match status" value="1"/>
</dbReference>
<dbReference type="InterPro" id="IPR029058">
    <property type="entry name" value="AB_hydrolase_fold"/>
</dbReference>
<evidence type="ECO:0000259" key="3">
    <source>
        <dbReference type="Pfam" id="PF02129"/>
    </source>
</evidence>
<keyword evidence="6" id="KW-1185">Reference proteome</keyword>
<evidence type="ECO:0000313" key="6">
    <source>
        <dbReference type="Proteomes" id="UP000620127"/>
    </source>
</evidence>
<evidence type="ECO:0008006" key="7">
    <source>
        <dbReference type="Google" id="ProtNLM"/>
    </source>
</evidence>
<dbReference type="InterPro" id="IPR013736">
    <property type="entry name" value="Xaa-Pro_dipept_C"/>
</dbReference>
<evidence type="ECO:0000256" key="1">
    <source>
        <dbReference type="ARBA" id="ARBA00022801"/>
    </source>
</evidence>
<feature type="domain" description="Xaa-Pro dipeptidyl-peptidase-like" evidence="3">
    <location>
        <begin position="41"/>
        <end position="300"/>
    </location>
</feature>
<sequence>MLARLFLLCALALFSVCAQAQKPELGPDYEVNEQLLIKSPDGAVISAMMVRKKDQKQALPTILQFTIYVRDRDLLSLKEAADHGYVGVIAYSRGKYLSPDPITPYEYDGRDANTVIDWISKQRWSNGAVGMYGGSYNGFTQWAATKNLHPALKTIVPYVAGGPGMGLPMENNIFINPNYQWTFYVSNNKYLDDAVNNDRQRFRKMQFDWWQSGRAYREIDQIDGTPNPLLQKWLQHPAYDHYWQSMVPYRTDFAQIKIPVLSIDGYYNDSQISGLYYLREHTKYLPNAEHYLIIGPYGHFGAQRGGEKILNDMEVPTSALIDTKKITYDWFDYILKNANKPVILKDKINYFVMGENQWRHAPSLLGMANGQLQFYLSTSIKNGRYRLQDKLPPITQYLTQTVDFKDRQTSNNDYYPAPIIRKEIDTTNGFIFVSDPLSEDLIINGAFSGEIVASINRRDMDFGITLYELSNKGEYFHLSYVIDRASFSQDRSQRQLLEPHKITRLTLPPTRLLSKQVKKGSRIVAYLNINKNPFSQLNYGSGKDVSDENILDANENLKVKWYAQSVIRIPVLRAATEAQ</sequence>
<feature type="signal peptide" evidence="2">
    <location>
        <begin position="1"/>
        <end position="20"/>
    </location>
</feature>